<comment type="subcellular location">
    <subcellularLocation>
        <location evidence="1 6">Membrane</location>
        <topology evidence="1 6">Multi-pass membrane protein</topology>
    </subcellularLocation>
</comment>
<feature type="transmembrane region" description="Helical" evidence="6">
    <location>
        <begin position="49"/>
        <end position="73"/>
    </location>
</feature>
<evidence type="ECO:0000256" key="4">
    <source>
        <dbReference type="ARBA" id="ARBA00022989"/>
    </source>
</evidence>
<proteinExistence type="inferred from homology"/>
<name>A0A9D4TQH2_CHLVU</name>
<evidence type="ECO:0000256" key="6">
    <source>
        <dbReference type="RuleBase" id="RU362006"/>
    </source>
</evidence>
<comment type="caution">
    <text evidence="8">The sequence shown here is derived from an EMBL/GenBank/DDBJ whole genome shotgun (WGS) entry which is preliminary data.</text>
</comment>
<evidence type="ECO:0000256" key="1">
    <source>
        <dbReference type="ARBA" id="ARBA00004141"/>
    </source>
</evidence>
<evidence type="ECO:0000256" key="7">
    <source>
        <dbReference type="SAM" id="MobiDB-lite"/>
    </source>
</evidence>
<gene>
    <name evidence="8" type="ORF">D9Q98_004730</name>
</gene>
<evidence type="ECO:0000256" key="2">
    <source>
        <dbReference type="ARBA" id="ARBA00008573"/>
    </source>
</evidence>
<accession>A0A9D4TQH2</accession>
<dbReference type="PANTHER" id="PTHR12300:SF161">
    <property type="entry name" value="RECEPTOR EXPRESSION-ENHANCING PROTEIN"/>
    <property type="match status" value="1"/>
</dbReference>
<dbReference type="OrthoDB" id="10009287at2759"/>
<dbReference type="Proteomes" id="UP001055712">
    <property type="component" value="Unassembled WGS sequence"/>
</dbReference>
<feature type="transmembrane region" description="Helical" evidence="6">
    <location>
        <begin position="7"/>
        <end position="29"/>
    </location>
</feature>
<evidence type="ECO:0000256" key="3">
    <source>
        <dbReference type="ARBA" id="ARBA00022692"/>
    </source>
</evidence>
<keyword evidence="9" id="KW-1185">Reference proteome</keyword>
<evidence type="ECO:0000313" key="9">
    <source>
        <dbReference type="Proteomes" id="UP001055712"/>
    </source>
</evidence>
<evidence type="ECO:0000256" key="5">
    <source>
        <dbReference type="ARBA" id="ARBA00023136"/>
    </source>
</evidence>
<keyword evidence="4 6" id="KW-1133">Transmembrane helix</keyword>
<reference evidence="8" key="1">
    <citation type="journal article" date="2019" name="Plant J.">
        <title>Chlorella vulgaris genome assembly and annotation reveals the molecular basis for metabolic acclimation to high light conditions.</title>
        <authorList>
            <person name="Cecchin M."/>
            <person name="Marcolungo L."/>
            <person name="Rossato M."/>
            <person name="Girolomoni L."/>
            <person name="Cosentino E."/>
            <person name="Cuine S."/>
            <person name="Li-Beisson Y."/>
            <person name="Delledonne M."/>
            <person name="Ballottari M."/>
        </authorList>
    </citation>
    <scope>NUCLEOTIDE SEQUENCE</scope>
    <source>
        <strain evidence="8">211/11P</strain>
    </source>
</reference>
<dbReference type="GO" id="GO:0016020">
    <property type="term" value="C:membrane"/>
    <property type="evidence" value="ECO:0007669"/>
    <property type="project" value="UniProtKB-SubCell"/>
</dbReference>
<keyword evidence="5 6" id="KW-0472">Membrane</keyword>
<protein>
    <recommendedName>
        <fullName evidence="6">HVA22-like protein</fullName>
    </recommendedName>
</protein>
<reference evidence="8" key="2">
    <citation type="submission" date="2020-11" db="EMBL/GenBank/DDBJ databases">
        <authorList>
            <person name="Cecchin M."/>
            <person name="Marcolungo L."/>
            <person name="Rossato M."/>
            <person name="Girolomoni L."/>
            <person name="Cosentino E."/>
            <person name="Cuine S."/>
            <person name="Li-Beisson Y."/>
            <person name="Delledonne M."/>
            <person name="Ballottari M."/>
        </authorList>
    </citation>
    <scope>NUCLEOTIDE SEQUENCE</scope>
    <source>
        <strain evidence="8">211/11P</strain>
        <tissue evidence="8">Whole cell</tissue>
    </source>
</reference>
<dbReference type="EMBL" id="SIDB01000006">
    <property type="protein sequence ID" value="KAI3431684.1"/>
    <property type="molecule type" value="Genomic_DNA"/>
</dbReference>
<sequence>MLGLGFIFKLIPTYGNITRIAALLVGLFFPTLESMKAIESKQLGDDTQWLTYWVCYATLISLETVAWSFLIWVPFYRLIRIAALAWLVAPQTRGATYVYTEFVRPFLLVAVAKACEVPSLEPYFRDFASTKPLSSPAATSAKNFDTLKREAGQAVEDTFEKVTQSASAEEDDHRAAYQPLKAHAQ</sequence>
<dbReference type="AlphaFoldDB" id="A0A9D4TQH2"/>
<comment type="similarity">
    <text evidence="2 6">Belongs to the DP1 family.</text>
</comment>
<evidence type="ECO:0000313" key="8">
    <source>
        <dbReference type="EMBL" id="KAI3431684.1"/>
    </source>
</evidence>
<feature type="region of interest" description="Disordered" evidence="7">
    <location>
        <begin position="158"/>
        <end position="185"/>
    </location>
</feature>
<dbReference type="InterPro" id="IPR004345">
    <property type="entry name" value="TB2_DP1_HVA22"/>
</dbReference>
<organism evidence="8 9">
    <name type="scientific">Chlorella vulgaris</name>
    <name type="common">Green alga</name>
    <dbReference type="NCBI Taxonomy" id="3077"/>
    <lineage>
        <taxon>Eukaryota</taxon>
        <taxon>Viridiplantae</taxon>
        <taxon>Chlorophyta</taxon>
        <taxon>core chlorophytes</taxon>
        <taxon>Trebouxiophyceae</taxon>
        <taxon>Chlorellales</taxon>
        <taxon>Chlorellaceae</taxon>
        <taxon>Chlorella clade</taxon>
        <taxon>Chlorella</taxon>
    </lineage>
</organism>
<keyword evidence="3 6" id="KW-0812">Transmembrane</keyword>
<dbReference type="PANTHER" id="PTHR12300">
    <property type="entry name" value="HVA22-LIKE PROTEINS"/>
    <property type="match status" value="1"/>
</dbReference>
<dbReference type="Pfam" id="PF03134">
    <property type="entry name" value="TB2_DP1_HVA22"/>
    <property type="match status" value="1"/>
</dbReference>